<keyword evidence="23" id="KW-1185">Reference proteome</keyword>
<keyword evidence="5" id="KW-0245">EGF-like domain</keyword>
<feature type="chain" id="PRO_5042009665" description="VPS10 domain-containing protein" evidence="20">
    <location>
        <begin position="24"/>
        <end position="1440"/>
    </location>
</feature>
<dbReference type="GO" id="GO:0005768">
    <property type="term" value="C:endosome"/>
    <property type="evidence" value="ECO:0007669"/>
    <property type="project" value="UniProtKB-SubCell"/>
</dbReference>
<evidence type="ECO:0000313" key="23">
    <source>
        <dbReference type="Proteomes" id="UP001233999"/>
    </source>
</evidence>
<reference evidence="22" key="2">
    <citation type="submission" date="2023-05" db="EMBL/GenBank/DDBJ databases">
        <authorList>
            <person name="Fouks B."/>
        </authorList>
    </citation>
    <scope>NUCLEOTIDE SEQUENCE</scope>
    <source>
        <strain evidence="22">Stay&amp;Tobe</strain>
        <tissue evidence="22">Testes</tissue>
    </source>
</reference>
<keyword evidence="12" id="KW-1133">Transmembrane helix</keyword>
<dbReference type="SMART" id="SM00135">
    <property type="entry name" value="LY"/>
    <property type="match status" value="5"/>
</dbReference>
<feature type="disulfide bond" evidence="17">
    <location>
        <begin position="1132"/>
        <end position="1150"/>
    </location>
</feature>
<feature type="disulfide bond" evidence="17">
    <location>
        <begin position="1421"/>
        <end position="1436"/>
    </location>
</feature>
<evidence type="ECO:0000256" key="11">
    <source>
        <dbReference type="ARBA" id="ARBA00022824"/>
    </source>
</evidence>
<comment type="subcellular location">
    <subcellularLocation>
        <location evidence="2">Cell membrane</location>
        <topology evidence="2">Single-pass type I membrane protein</topology>
    </subcellularLocation>
    <subcellularLocation>
        <location evidence="3">Endoplasmic reticulum membrane</location>
        <topology evidence="3">Single-pass membrane protein</topology>
    </subcellularLocation>
    <subcellularLocation>
        <location evidence="1">Endosome</location>
    </subcellularLocation>
</comment>
<keyword evidence="16" id="KW-0325">Glycoprotein</keyword>
<dbReference type="Gene3D" id="3.30.60.270">
    <property type="match status" value="1"/>
</dbReference>
<evidence type="ECO:0000256" key="16">
    <source>
        <dbReference type="ARBA" id="ARBA00023180"/>
    </source>
</evidence>
<feature type="disulfide bond" evidence="17">
    <location>
        <begin position="1105"/>
        <end position="1120"/>
    </location>
</feature>
<evidence type="ECO:0000256" key="17">
    <source>
        <dbReference type="PROSITE-ProRule" id="PRU00124"/>
    </source>
</evidence>
<feature type="repeat" description="LDL-receptor class B" evidence="18">
    <location>
        <begin position="931"/>
        <end position="975"/>
    </location>
</feature>
<gene>
    <name evidence="22" type="ORF">L9F63_011506</name>
</gene>
<feature type="region of interest" description="Disordered" evidence="19">
    <location>
        <begin position="1277"/>
        <end position="1298"/>
    </location>
</feature>
<dbReference type="InterPro" id="IPR036055">
    <property type="entry name" value="LDL_receptor-like_sf"/>
</dbReference>
<feature type="signal peptide" evidence="20">
    <location>
        <begin position="1"/>
        <end position="23"/>
    </location>
</feature>
<dbReference type="Gene3D" id="2.120.10.30">
    <property type="entry name" value="TolB, C-terminal domain"/>
    <property type="match status" value="1"/>
</dbReference>
<keyword evidence="13" id="KW-0472">Membrane</keyword>
<feature type="disulfide bond" evidence="17">
    <location>
        <begin position="1313"/>
        <end position="1331"/>
    </location>
</feature>
<evidence type="ECO:0000256" key="2">
    <source>
        <dbReference type="ARBA" id="ARBA00004251"/>
    </source>
</evidence>
<evidence type="ECO:0000256" key="3">
    <source>
        <dbReference type="ARBA" id="ARBA00004389"/>
    </source>
</evidence>
<dbReference type="CDD" id="cd00112">
    <property type="entry name" value="LDLa"/>
    <property type="match status" value="8"/>
</dbReference>
<evidence type="ECO:0000256" key="13">
    <source>
        <dbReference type="ARBA" id="ARBA00023136"/>
    </source>
</evidence>
<accession>A0AAD8AEM9</accession>
<sequence length="1440" mass="162623">MARSGRLKFFVFIIVVLFVTVYCETYRQPVKTLHITPIKEKNNIKVFEVPENTEFQNTSPGDGYFSNHNLRKRSTPADSNITTNVFPLNDSHQQLMVHWAGEGSDVIICLARDSSRSTVVRPSAVYISYDYGNSFENKTESFKWGEGNSYAFLDKFYIHPKYSSHCVFTDTQSQVIFVTRNYGKDITRIPLTFTPSDVIFDEDEPLTFLIYDKVAPNKQLWVTRDYGLTTNVVQDYVKTYYWASSINGAPKTLYIERAEFSGISTVVSSTTLFRDGNYGVVIEGVVDFQVRDDFMFATKKGDDNNLDMYVSYKRGKFMQAQFQSELERRAYHVADVSDGQVMVVVSHTETLSNLYVSQYMDSTRIQFILSLERIFCYFPNSTWKDSWLNDVVDESFADMVKVQGLRGIYIASQVKISGGTNRIGPEHLSSLITFDRGGEWRPLEAPMFDDEGQLTACKVSDSCSLHLSQRFSQLYPVTRSVPILTTKSAPGIIIAIGTYGQSLKGHPGVYLSRDAGLTWRQVLRDYYFFNAGDHGGVLVAVKYFKSQGETRELLYSTDEGENWHNHNFHADYLRIYGLMTEPGENTTIFTMFGSAIGQHQWLIVKVDLTKSFSYNCTDDDYKFWSPSSGNGSHMPCVLGRKETYQRRIPHSNCFNGRDYDRPIKMEVCECDVEDYDCSWGFMRTMDTGLCVRNKTSGKSPYDIPSSCQPGNMYHRTKGYLKIAGDACIGGDEDKYSPDAIPCPVAEKKDFLLVAQRDKIARISLGVDSTFEPLPIFGLKNVIAIEFDMANNCVYWADIINDTIGRQCLNGKAEMEILVEKDLSSIEGMALDWISHVLYFVDGLRAMIEIIRTDVNYEGRMRRTILGPDVLKKPRGIAVHPNERMDYLYWTDWAPGDPSVNRANLDGTDKITLFRKPVVKWPNGITIDHIAERIYWVDASEDYIASADLDGKKFKKIITHDDRVSHPFAVAVFKDMLYWDDWKQNAIFLADKDNGVGIERLHSGLLGLMDLKVFAHSIQEGTNACATNKSANCTHVCLGKPDKSGDGFVCLCPDSMEENKETKKCMCPGNQPANLNGTCPRGENSTCAKEQFTCGNKLCVPKLWRCDGDNDCGDNSDEEGCPRKSCPANMFTCSDGKCIPSYWRCDFDQDCIDGSDEQGCTYQNCTKDQFRCNNGRCISTRWVCDHEDDCRDRSDEMNCSSSAIPNRCRAGEFRCEGNKQCIPASWQCDGEKDCSQGEDENDCRNKTCESWQFQCRNKHCIYSSWRCDGDSDCQDQVKPGLPSSDEENCTSTTPSPTPQPFPPQAPCNAWMFHCNNKKCVPFWWKCDGVNDCGDYSDELGCGKDVNPYSSTAIPTTPMTCKLCNQTWFIWNLRPCIVSSWVCDGTDCNGGEDELNCKKTRDCGARQFMCRVDGSCVPVIQVCDGIPQCPDGSDESGCHPNP</sequence>
<dbReference type="FunFam" id="4.10.400.10:FF:000045">
    <property type="entry name" value="Low-density lipoprotein receptor-related protein 2"/>
    <property type="match status" value="1"/>
</dbReference>
<dbReference type="SUPFAM" id="SSF63825">
    <property type="entry name" value="YWTD domain"/>
    <property type="match status" value="1"/>
</dbReference>
<dbReference type="InterPro" id="IPR023415">
    <property type="entry name" value="LDLR_class-A_CS"/>
</dbReference>
<feature type="repeat" description="LDL-receptor class B" evidence="18">
    <location>
        <begin position="885"/>
        <end position="930"/>
    </location>
</feature>
<name>A0AAD8AEM9_DIPPU</name>
<feature type="disulfide bond" evidence="17">
    <location>
        <begin position="1164"/>
        <end position="1176"/>
    </location>
</feature>
<dbReference type="GO" id="GO:0005886">
    <property type="term" value="C:plasma membrane"/>
    <property type="evidence" value="ECO:0007669"/>
    <property type="project" value="UniProtKB-SubCell"/>
</dbReference>
<keyword evidence="11" id="KW-0256">Endoplasmic reticulum</keyword>
<comment type="caution">
    <text evidence="22">The sequence shown here is derived from an EMBL/GenBank/DDBJ whole genome shotgun (WGS) entry which is preliminary data.</text>
</comment>
<dbReference type="Pfam" id="PF15902">
    <property type="entry name" value="Sortilin-Vps10"/>
    <property type="match status" value="1"/>
</dbReference>
<feature type="disulfide bond" evidence="17">
    <location>
        <begin position="1125"/>
        <end position="1137"/>
    </location>
</feature>
<keyword evidence="7" id="KW-0812">Transmembrane</keyword>
<evidence type="ECO:0000256" key="4">
    <source>
        <dbReference type="ARBA" id="ARBA00022475"/>
    </source>
</evidence>
<dbReference type="GO" id="GO:0005789">
    <property type="term" value="C:endoplasmic reticulum membrane"/>
    <property type="evidence" value="ECO:0007669"/>
    <property type="project" value="UniProtKB-SubCell"/>
</dbReference>
<dbReference type="SMART" id="SM00602">
    <property type="entry name" value="VPS10"/>
    <property type="match status" value="1"/>
</dbReference>
<comment type="caution">
    <text evidence="17">Lacks conserved residue(s) required for the propagation of feature annotation.</text>
</comment>
<dbReference type="InterPro" id="IPR031777">
    <property type="entry name" value="Sortilin_C"/>
</dbReference>
<evidence type="ECO:0000259" key="21">
    <source>
        <dbReference type="SMART" id="SM00602"/>
    </source>
</evidence>
<dbReference type="FunFam" id="4.10.400.10:FF:000011">
    <property type="entry name" value="Low-density lipoprotein receptor-related protein 1"/>
    <property type="match status" value="2"/>
</dbReference>
<dbReference type="InterPro" id="IPR002172">
    <property type="entry name" value="LDrepeatLR_classA_rpt"/>
</dbReference>
<dbReference type="Pfam" id="PF00057">
    <property type="entry name" value="Ldl_recept_a"/>
    <property type="match status" value="7"/>
</dbReference>
<organism evidence="22 23">
    <name type="scientific">Diploptera punctata</name>
    <name type="common">Pacific beetle cockroach</name>
    <dbReference type="NCBI Taxonomy" id="6984"/>
    <lineage>
        <taxon>Eukaryota</taxon>
        <taxon>Metazoa</taxon>
        <taxon>Ecdysozoa</taxon>
        <taxon>Arthropoda</taxon>
        <taxon>Hexapoda</taxon>
        <taxon>Insecta</taxon>
        <taxon>Pterygota</taxon>
        <taxon>Neoptera</taxon>
        <taxon>Polyneoptera</taxon>
        <taxon>Dictyoptera</taxon>
        <taxon>Blattodea</taxon>
        <taxon>Blaberoidea</taxon>
        <taxon>Blaberidae</taxon>
        <taxon>Diplopterinae</taxon>
        <taxon>Diploptera</taxon>
    </lineage>
</organism>
<dbReference type="PROSITE" id="PS51120">
    <property type="entry name" value="LDLRB"/>
    <property type="match status" value="3"/>
</dbReference>
<feature type="disulfide bond" evidence="17">
    <location>
        <begin position="1144"/>
        <end position="1159"/>
    </location>
</feature>
<dbReference type="PROSITE" id="PS01209">
    <property type="entry name" value="LDLRA_1"/>
    <property type="match status" value="4"/>
</dbReference>
<evidence type="ECO:0000313" key="22">
    <source>
        <dbReference type="EMBL" id="KAJ9597637.1"/>
    </source>
</evidence>
<keyword evidence="4" id="KW-1003">Cell membrane</keyword>
<dbReference type="Proteomes" id="UP001233999">
    <property type="component" value="Unassembled WGS sequence"/>
</dbReference>
<dbReference type="Gene3D" id="2.130.10.10">
    <property type="entry name" value="YVTN repeat-like/Quinoprotein amine dehydrogenase"/>
    <property type="match status" value="2"/>
</dbReference>
<dbReference type="FunFam" id="4.10.400.10:FF:000034">
    <property type="entry name" value="Low-density lipoprotein receptor-related protein 2"/>
    <property type="match status" value="1"/>
</dbReference>
<dbReference type="InterPro" id="IPR006581">
    <property type="entry name" value="VPS10"/>
</dbReference>
<dbReference type="FunFam" id="3.30.60.270:FF:000002">
    <property type="entry name" value="Sortilin-related receptor isoform A"/>
    <property type="match status" value="1"/>
</dbReference>
<dbReference type="Pfam" id="PF15901">
    <property type="entry name" value="Sortilin_C"/>
    <property type="match status" value="1"/>
</dbReference>
<evidence type="ECO:0000256" key="15">
    <source>
        <dbReference type="ARBA" id="ARBA00023170"/>
    </source>
</evidence>
<feature type="disulfide bond" evidence="17">
    <location>
        <begin position="1247"/>
        <end position="1259"/>
    </location>
</feature>
<feature type="non-terminal residue" evidence="22">
    <location>
        <position position="1"/>
    </location>
</feature>
<dbReference type="Gene3D" id="2.10.70.80">
    <property type="match status" value="1"/>
</dbReference>
<dbReference type="GO" id="GO:0005794">
    <property type="term" value="C:Golgi apparatus"/>
    <property type="evidence" value="ECO:0007669"/>
    <property type="project" value="TreeGrafter"/>
</dbReference>
<feature type="disulfide bond" evidence="17">
    <location>
        <begin position="1093"/>
        <end position="1111"/>
    </location>
</feature>
<dbReference type="Pfam" id="PF00058">
    <property type="entry name" value="Ldl_recept_b"/>
    <property type="match status" value="2"/>
</dbReference>
<evidence type="ECO:0000256" key="8">
    <source>
        <dbReference type="ARBA" id="ARBA00022729"/>
    </source>
</evidence>
<dbReference type="InterPro" id="IPR015943">
    <property type="entry name" value="WD40/YVTN_repeat-like_dom_sf"/>
</dbReference>
<dbReference type="PANTHER" id="PTHR12106">
    <property type="entry name" value="SORTILIN RELATED"/>
    <property type="match status" value="1"/>
</dbReference>
<evidence type="ECO:0000256" key="9">
    <source>
        <dbReference type="ARBA" id="ARBA00022737"/>
    </source>
</evidence>
<feature type="disulfide bond" evidence="17">
    <location>
        <begin position="1306"/>
        <end position="1318"/>
    </location>
</feature>
<dbReference type="FunFam" id="2.120.10.30:FF:000241">
    <property type="entry name" value="Low-density lipoprotein receptor-related protein 6"/>
    <property type="match status" value="1"/>
</dbReference>
<keyword evidence="6" id="KW-0254">Endocytosis</keyword>
<dbReference type="PANTHER" id="PTHR12106:SF27">
    <property type="entry name" value="SORTILIN-RELATED RECEPTOR"/>
    <property type="match status" value="1"/>
</dbReference>
<feature type="disulfide bond" evidence="17">
    <location>
        <begin position="1325"/>
        <end position="1340"/>
    </location>
</feature>
<keyword evidence="9" id="KW-0677">Repeat</keyword>
<keyword evidence="8 20" id="KW-0732">Signal</keyword>
<keyword evidence="15" id="KW-0675">Receptor</keyword>
<evidence type="ECO:0000256" key="14">
    <source>
        <dbReference type="ARBA" id="ARBA00023157"/>
    </source>
</evidence>
<feature type="disulfide bond" evidence="17">
    <location>
        <begin position="1227"/>
        <end position="1242"/>
    </location>
</feature>
<evidence type="ECO:0000256" key="6">
    <source>
        <dbReference type="ARBA" id="ARBA00022583"/>
    </source>
</evidence>
<reference evidence="22" key="1">
    <citation type="journal article" date="2023" name="IScience">
        <title>Live-bearing cockroach genome reveals convergent evolutionary mechanisms linked to viviparity in insects and beyond.</title>
        <authorList>
            <person name="Fouks B."/>
            <person name="Harrison M.C."/>
            <person name="Mikhailova A.A."/>
            <person name="Marchal E."/>
            <person name="English S."/>
            <person name="Carruthers M."/>
            <person name="Jennings E.C."/>
            <person name="Chiamaka E.L."/>
            <person name="Frigard R.A."/>
            <person name="Pippel M."/>
            <person name="Attardo G.M."/>
            <person name="Benoit J.B."/>
            <person name="Bornberg-Bauer E."/>
            <person name="Tobe S.S."/>
        </authorList>
    </citation>
    <scope>NUCLEOTIDE SEQUENCE</scope>
    <source>
        <strain evidence="22">Stay&amp;Tobe</strain>
    </source>
</reference>
<feature type="disulfide bond" evidence="17">
    <location>
        <begin position="1086"/>
        <end position="1098"/>
    </location>
</feature>
<feature type="domain" description="VPS10" evidence="21">
    <location>
        <begin position="114"/>
        <end position="747"/>
    </location>
</feature>
<protein>
    <recommendedName>
        <fullName evidence="21">VPS10 domain-containing protein</fullName>
    </recommendedName>
</protein>
<proteinExistence type="predicted"/>
<dbReference type="GO" id="GO:0006897">
    <property type="term" value="P:endocytosis"/>
    <property type="evidence" value="ECO:0007669"/>
    <property type="project" value="UniProtKB-KW"/>
</dbReference>
<feature type="disulfide bond" evidence="17">
    <location>
        <begin position="1171"/>
        <end position="1189"/>
    </location>
</feature>
<dbReference type="EMBL" id="JASPKZ010001595">
    <property type="protein sequence ID" value="KAJ9597637.1"/>
    <property type="molecule type" value="Genomic_DNA"/>
</dbReference>
<feature type="disulfide bond" evidence="17">
    <location>
        <begin position="1254"/>
        <end position="1272"/>
    </location>
</feature>
<feature type="repeat" description="LDL-receptor class B" evidence="18">
    <location>
        <begin position="791"/>
        <end position="834"/>
    </location>
</feature>
<evidence type="ECO:0000256" key="7">
    <source>
        <dbReference type="ARBA" id="ARBA00022692"/>
    </source>
</evidence>
<dbReference type="PROSITE" id="PS50068">
    <property type="entry name" value="LDLRA_2"/>
    <property type="match status" value="7"/>
</dbReference>
<dbReference type="InterPro" id="IPR050310">
    <property type="entry name" value="VPS10-sortilin"/>
</dbReference>
<dbReference type="SMART" id="SM00192">
    <property type="entry name" value="LDLa"/>
    <property type="match status" value="8"/>
</dbReference>
<keyword evidence="14 17" id="KW-1015">Disulfide bond</keyword>
<dbReference type="SUPFAM" id="SSF57424">
    <property type="entry name" value="LDL receptor-like module"/>
    <property type="match status" value="7"/>
</dbReference>
<dbReference type="InterPro" id="IPR000033">
    <property type="entry name" value="LDLR_classB_rpt"/>
</dbReference>
<evidence type="ECO:0000256" key="1">
    <source>
        <dbReference type="ARBA" id="ARBA00004177"/>
    </source>
</evidence>
<dbReference type="Gene3D" id="4.10.400.10">
    <property type="entry name" value="Low-density Lipoprotein Receptor"/>
    <property type="match status" value="8"/>
</dbReference>
<dbReference type="GO" id="GO:0006892">
    <property type="term" value="P:post-Golgi vesicle-mediated transport"/>
    <property type="evidence" value="ECO:0007669"/>
    <property type="project" value="TreeGrafter"/>
</dbReference>
<dbReference type="InterPro" id="IPR011042">
    <property type="entry name" value="6-blade_b-propeller_TolB-like"/>
</dbReference>
<evidence type="ECO:0000256" key="5">
    <source>
        <dbReference type="ARBA" id="ARBA00022536"/>
    </source>
</evidence>
<evidence type="ECO:0000256" key="20">
    <source>
        <dbReference type="SAM" id="SignalP"/>
    </source>
</evidence>
<keyword evidence="10" id="KW-0967">Endosome</keyword>
<feature type="disulfide bond" evidence="17">
    <location>
        <begin position="1183"/>
        <end position="1198"/>
    </location>
</feature>
<evidence type="ECO:0000256" key="12">
    <source>
        <dbReference type="ARBA" id="ARBA00022989"/>
    </source>
</evidence>
<dbReference type="SUPFAM" id="SSF110296">
    <property type="entry name" value="Oligoxyloglucan reducing end-specific cellobiohydrolase"/>
    <property type="match status" value="1"/>
</dbReference>
<dbReference type="InterPro" id="IPR031778">
    <property type="entry name" value="Sortilin_N"/>
</dbReference>
<dbReference type="PRINTS" id="PR00261">
    <property type="entry name" value="LDLRECEPTOR"/>
</dbReference>
<evidence type="ECO:0000256" key="18">
    <source>
        <dbReference type="PROSITE-ProRule" id="PRU00461"/>
    </source>
</evidence>
<evidence type="ECO:0000256" key="10">
    <source>
        <dbReference type="ARBA" id="ARBA00022753"/>
    </source>
</evidence>
<evidence type="ECO:0000256" key="19">
    <source>
        <dbReference type="SAM" id="MobiDB-lite"/>
    </source>
</evidence>